<evidence type="ECO:0008006" key="3">
    <source>
        <dbReference type="Google" id="ProtNLM"/>
    </source>
</evidence>
<accession>A0ABS6H5C0</accession>
<proteinExistence type="predicted"/>
<gene>
    <name evidence="1" type="ORF">JJQ90_03295</name>
</gene>
<dbReference type="RefSeq" id="WP_216873009.1">
    <property type="nucleotide sequence ID" value="NZ_JAERQM010000001.1"/>
</dbReference>
<organism evidence="1 2">
    <name type="scientific">Falsiroseomonas oleicola</name>
    <dbReference type="NCBI Taxonomy" id="2801474"/>
    <lineage>
        <taxon>Bacteria</taxon>
        <taxon>Pseudomonadati</taxon>
        <taxon>Pseudomonadota</taxon>
        <taxon>Alphaproteobacteria</taxon>
        <taxon>Acetobacterales</taxon>
        <taxon>Roseomonadaceae</taxon>
        <taxon>Falsiroseomonas</taxon>
    </lineage>
</organism>
<evidence type="ECO:0000313" key="1">
    <source>
        <dbReference type="EMBL" id="MBU8542711.1"/>
    </source>
</evidence>
<evidence type="ECO:0000313" key="2">
    <source>
        <dbReference type="Proteomes" id="UP000689967"/>
    </source>
</evidence>
<sequence>MTNPAAYALFAWQAGWVFTLRSMQLGTDPVGASAALAEMVAEKQKAFADGAFAAGRALLAGSRPDVVAEAAMRPARRRVAANMRALRKG</sequence>
<dbReference type="Proteomes" id="UP000689967">
    <property type="component" value="Unassembled WGS sequence"/>
</dbReference>
<name>A0ABS6H5C0_9PROT</name>
<reference evidence="1 2" key="1">
    <citation type="submission" date="2021-01" db="EMBL/GenBank/DDBJ databases">
        <title>Roseomonas sp. nov, a bacterium isolated from an oil production mixture in Yumen Oilfield.</title>
        <authorList>
            <person name="Wu D."/>
        </authorList>
    </citation>
    <scope>NUCLEOTIDE SEQUENCE [LARGE SCALE GENOMIC DNA]</scope>
    <source>
        <strain evidence="1 2">ROY-5-3</strain>
    </source>
</reference>
<keyword evidence="2" id="KW-1185">Reference proteome</keyword>
<comment type="caution">
    <text evidence="1">The sequence shown here is derived from an EMBL/GenBank/DDBJ whole genome shotgun (WGS) entry which is preliminary data.</text>
</comment>
<protein>
    <recommendedName>
        <fullName evidence="3">Antifreeze protein</fullName>
    </recommendedName>
</protein>
<dbReference type="EMBL" id="JAERQM010000001">
    <property type="protein sequence ID" value="MBU8542711.1"/>
    <property type="molecule type" value="Genomic_DNA"/>
</dbReference>